<accession>A0A9N8W9H8</accession>
<gene>
    <name evidence="2" type="ORF">FMOSSE_LOCUS2798</name>
</gene>
<dbReference type="AlphaFoldDB" id="A0A9N8W9H8"/>
<feature type="non-terminal residue" evidence="2">
    <location>
        <position position="1"/>
    </location>
</feature>
<reference evidence="2" key="1">
    <citation type="submission" date="2021-06" db="EMBL/GenBank/DDBJ databases">
        <authorList>
            <person name="Kallberg Y."/>
            <person name="Tangrot J."/>
            <person name="Rosling A."/>
        </authorList>
    </citation>
    <scope>NUCLEOTIDE SEQUENCE</scope>
    <source>
        <strain evidence="2">87-6 pot B 2015</strain>
    </source>
</reference>
<evidence type="ECO:0000313" key="3">
    <source>
        <dbReference type="Proteomes" id="UP000789375"/>
    </source>
</evidence>
<comment type="caution">
    <text evidence="2">The sequence shown here is derived from an EMBL/GenBank/DDBJ whole genome shotgun (WGS) entry which is preliminary data.</text>
</comment>
<proteinExistence type="predicted"/>
<feature type="compositionally biased region" description="Basic and acidic residues" evidence="1">
    <location>
        <begin position="41"/>
        <end position="51"/>
    </location>
</feature>
<evidence type="ECO:0000256" key="1">
    <source>
        <dbReference type="SAM" id="MobiDB-lite"/>
    </source>
</evidence>
<feature type="region of interest" description="Disordered" evidence="1">
    <location>
        <begin position="24"/>
        <end position="51"/>
    </location>
</feature>
<evidence type="ECO:0000313" key="2">
    <source>
        <dbReference type="EMBL" id="CAG8476765.1"/>
    </source>
</evidence>
<keyword evidence="3" id="KW-1185">Reference proteome</keyword>
<protein>
    <submittedName>
        <fullName evidence="2">7325_t:CDS:1</fullName>
    </submittedName>
</protein>
<organism evidence="2 3">
    <name type="scientific">Funneliformis mosseae</name>
    <name type="common">Endomycorrhizal fungus</name>
    <name type="synonym">Glomus mosseae</name>
    <dbReference type="NCBI Taxonomy" id="27381"/>
    <lineage>
        <taxon>Eukaryota</taxon>
        <taxon>Fungi</taxon>
        <taxon>Fungi incertae sedis</taxon>
        <taxon>Mucoromycota</taxon>
        <taxon>Glomeromycotina</taxon>
        <taxon>Glomeromycetes</taxon>
        <taxon>Glomerales</taxon>
        <taxon>Glomeraceae</taxon>
        <taxon>Funneliformis</taxon>
    </lineage>
</organism>
<dbReference type="Proteomes" id="UP000789375">
    <property type="component" value="Unassembled WGS sequence"/>
</dbReference>
<name>A0A9N8W9H8_FUNMO</name>
<dbReference type="EMBL" id="CAJVPP010000380">
    <property type="protein sequence ID" value="CAG8476765.1"/>
    <property type="molecule type" value="Genomic_DNA"/>
</dbReference>
<sequence length="51" mass="6062">NERSRDVLNETIVEEHSKTSKTLSDFAYVEHQSRKKRKQNYKSDRDILPSP</sequence>